<dbReference type="Proteomes" id="UP000003345">
    <property type="component" value="Unassembled WGS sequence"/>
</dbReference>
<keyword evidence="2" id="KW-0732">Signal</keyword>
<dbReference type="Gene3D" id="1.10.287.1490">
    <property type="match status" value="1"/>
</dbReference>
<protein>
    <submittedName>
        <fullName evidence="4">Transferrin-binding protein-like solute-binding domain protein</fullName>
    </submittedName>
</protein>
<feature type="chain" id="PRO_5003662550" evidence="2">
    <location>
        <begin position="27"/>
        <end position="424"/>
    </location>
</feature>
<dbReference type="Gene3D" id="2.40.160.90">
    <property type="match status" value="1"/>
</dbReference>
<reference evidence="4 5" key="1">
    <citation type="submission" date="2012-04" db="EMBL/GenBank/DDBJ databases">
        <authorList>
            <person name="Harkins D.M."/>
            <person name="Madupu R."/>
            <person name="Durkin A.S."/>
            <person name="Torralba M."/>
            <person name="Methe B."/>
            <person name="Sutton G.G."/>
            <person name="Nelson K.E."/>
        </authorList>
    </citation>
    <scope>NUCLEOTIDE SEQUENCE [LARGE SCALE GENOMIC DNA]</scope>
    <source>
        <strain evidence="4 5">HK411</strain>
    </source>
</reference>
<comment type="caution">
    <text evidence="4">The sequence shown here is derived from an EMBL/GenBank/DDBJ whole genome shotgun (WGS) entry which is preliminary data.</text>
</comment>
<dbReference type="Pfam" id="PF01298">
    <property type="entry name" value="TbpB_B_D"/>
    <property type="match status" value="1"/>
</dbReference>
<proteinExistence type="predicted"/>
<dbReference type="RefSeq" id="WP_005708865.1">
    <property type="nucleotide sequence ID" value="NZ_AJMU01000049.1"/>
</dbReference>
<feature type="signal peptide" evidence="2">
    <location>
        <begin position="1"/>
        <end position="26"/>
    </location>
</feature>
<organism evidence="4 5">
    <name type="scientific">Haemophilus paraphrohaemolyticus HK411</name>
    <dbReference type="NCBI Taxonomy" id="1095743"/>
    <lineage>
        <taxon>Bacteria</taxon>
        <taxon>Pseudomonadati</taxon>
        <taxon>Pseudomonadota</taxon>
        <taxon>Gammaproteobacteria</taxon>
        <taxon>Pasteurellales</taxon>
        <taxon>Pasteurellaceae</taxon>
        <taxon>Haemophilus</taxon>
    </lineage>
</organism>
<gene>
    <name evidence="4" type="ORF">HMPREF1054_0144</name>
</gene>
<evidence type="ECO:0000259" key="3">
    <source>
        <dbReference type="Pfam" id="PF01298"/>
    </source>
</evidence>
<dbReference type="InterPro" id="IPR011250">
    <property type="entry name" value="OMP/PagP_B-barrel"/>
</dbReference>
<feature type="coiled-coil region" evidence="1">
    <location>
        <begin position="38"/>
        <end position="195"/>
    </location>
</feature>
<evidence type="ECO:0000256" key="1">
    <source>
        <dbReference type="SAM" id="Coils"/>
    </source>
</evidence>
<evidence type="ECO:0000256" key="2">
    <source>
        <dbReference type="SAM" id="SignalP"/>
    </source>
</evidence>
<sequence length="424" mass="45964">MNKFKFTLLTVSCAAFLTACSSSSKGGTDNSDQIRKTESTLTQKIADLTQQVKTAQQQAQNNQSNYNTAKSEADKAQATVTQLTAEVAKLTKELAELNQKQAELAAEQTNSQLANAKQNLENQDALKKLEEKAQKAAEDLANAKQNLEKAQKDAEVANKSVEELNAKAAEQAKKRQEAEEYAKQLENLRADEKSRIPLSDKVFGGISGVMTDAVSGGVINLKDGKATVERTQARDIRDIAIVDSYGIRDQVLSLADSEYNDYIGQVEYSSNIANTGDFKSTTFGIYATDPYNPTEKMIYAQGKPTDVSQIPTSGTIQYTGGAAYVKDGVSYARTSKMNATADFDKKVIDITINEKVNTYYNTVQVPKMNFGGKITGNSFAGEVNGIKTQGGFFGENAKELSGIFTNEADKSRGVFGAIKQEAAQ</sequence>
<dbReference type="eggNOG" id="COG3064">
    <property type="taxonomic scope" value="Bacteria"/>
</dbReference>
<dbReference type="AlphaFoldDB" id="I2NJF1"/>
<evidence type="ECO:0000313" key="4">
    <source>
        <dbReference type="EMBL" id="EIG25962.1"/>
    </source>
</evidence>
<name>I2NJF1_9PAST</name>
<dbReference type="InterPro" id="IPR001677">
    <property type="entry name" value="TbpB_B_D"/>
</dbReference>
<dbReference type="SUPFAM" id="SSF56925">
    <property type="entry name" value="OMPA-like"/>
    <property type="match status" value="1"/>
</dbReference>
<dbReference type="EMBL" id="AJMU01000049">
    <property type="protein sequence ID" value="EIG25962.1"/>
    <property type="molecule type" value="Genomic_DNA"/>
</dbReference>
<dbReference type="PATRIC" id="fig|1095743.3.peg.992"/>
<feature type="domain" description="Transferrin-binding protein B C-lobe/N-lobe beta-barrel" evidence="3">
    <location>
        <begin position="310"/>
        <end position="419"/>
    </location>
</feature>
<evidence type="ECO:0000313" key="5">
    <source>
        <dbReference type="Proteomes" id="UP000003345"/>
    </source>
</evidence>
<dbReference type="PROSITE" id="PS51257">
    <property type="entry name" value="PROKAR_LIPOPROTEIN"/>
    <property type="match status" value="1"/>
</dbReference>
<accession>I2NJF1</accession>
<keyword evidence="1" id="KW-0175">Coiled coil</keyword>